<dbReference type="Proteomes" id="UP000636793">
    <property type="component" value="Unassembled WGS sequence"/>
</dbReference>
<protein>
    <submittedName>
        <fullName evidence="1">Uncharacterized protein</fullName>
    </submittedName>
</protein>
<reference evidence="1" key="2">
    <citation type="submission" date="2020-09" db="EMBL/GenBank/DDBJ databases">
        <authorList>
            <person name="Sun Q."/>
            <person name="Zhou Y."/>
        </authorList>
    </citation>
    <scope>NUCLEOTIDE SEQUENCE</scope>
    <source>
        <strain evidence="1">CGMCC 1.15085</strain>
    </source>
</reference>
<organism evidence="1 2">
    <name type="scientific">Flexivirga endophytica</name>
    <dbReference type="NCBI Taxonomy" id="1849103"/>
    <lineage>
        <taxon>Bacteria</taxon>
        <taxon>Bacillati</taxon>
        <taxon>Actinomycetota</taxon>
        <taxon>Actinomycetes</taxon>
        <taxon>Micrococcales</taxon>
        <taxon>Dermacoccaceae</taxon>
        <taxon>Flexivirga</taxon>
    </lineage>
</organism>
<evidence type="ECO:0000313" key="2">
    <source>
        <dbReference type="Proteomes" id="UP000636793"/>
    </source>
</evidence>
<sequence>MSSIGAGTAAVKGTTYFAAETPMRAPVRGESVHIPEGAVPPYTTRSMGVATVSRGGYRRIVINPSELQLRGRRPAIRFRELRR</sequence>
<dbReference type="AlphaFoldDB" id="A0A916WS45"/>
<evidence type="ECO:0000313" key="1">
    <source>
        <dbReference type="EMBL" id="GGB24719.1"/>
    </source>
</evidence>
<gene>
    <name evidence="1" type="ORF">GCM10011492_13370</name>
</gene>
<accession>A0A916WS45</accession>
<reference evidence="1" key="1">
    <citation type="journal article" date="2014" name="Int. J. Syst. Evol. Microbiol.">
        <title>Complete genome sequence of Corynebacterium casei LMG S-19264T (=DSM 44701T), isolated from a smear-ripened cheese.</title>
        <authorList>
            <consortium name="US DOE Joint Genome Institute (JGI-PGF)"/>
            <person name="Walter F."/>
            <person name="Albersmeier A."/>
            <person name="Kalinowski J."/>
            <person name="Ruckert C."/>
        </authorList>
    </citation>
    <scope>NUCLEOTIDE SEQUENCE</scope>
    <source>
        <strain evidence="1">CGMCC 1.15085</strain>
    </source>
</reference>
<comment type="caution">
    <text evidence="1">The sequence shown here is derived from an EMBL/GenBank/DDBJ whole genome shotgun (WGS) entry which is preliminary data.</text>
</comment>
<proteinExistence type="predicted"/>
<keyword evidence="2" id="KW-1185">Reference proteome</keyword>
<name>A0A916WS45_9MICO</name>
<dbReference type="EMBL" id="BMHI01000002">
    <property type="protein sequence ID" value="GGB24719.1"/>
    <property type="molecule type" value="Genomic_DNA"/>
</dbReference>